<evidence type="ECO:0000313" key="2">
    <source>
        <dbReference type="EMBL" id="KAK3948184.1"/>
    </source>
</evidence>
<accession>A0AAN6SC47</accession>
<dbReference type="AlphaFoldDB" id="A0AAN6SC47"/>
<name>A0AAN6SC47_9PEZI</name>
<comment type="caution">
    <text evidence="2">The sequence shown here is derived from an EMBL/GenBank/DDBJ whole genome shotgun (WGS) entry which is preliminary data.</text>
</comment>
<feature type="compositionally biased region" description="Acidic residues" evidence="1">
    <location>
        <begin position="59"/>
        <end position="84"/>
    </location>
</feature>
<evidence type="ECO:0000313" key="3">
    <source>
        <dbReference type="Proteomes" id="UP001303222"/>
    </source>
</evidence>
<dbReference type="Proteomes" id="UP001303222">
    <property type="component" value="Unassembled WGS sequence"/>
</dbReference>
<gene>
    <name evidence="2" type="ORF">QBC32DRAFT_352215</name>
</gene>
<dbReference type="EMBL" id="MU859279">
    <property type="protein sequence ID" value="KAK3948184.1"/>
    <property type="molecule type" value="Genomic_DNA"/>
</dbReference>
<sequence length="84" mass="9193">MKVNHNSVTWLKVGLDSSSVANTSRNRNQYPDGFRWTCCEMPGSYEGCEVCHHKTAEGNDSDNSDNSDETDESDGGDDSDEAGE</sequence>
<reference evidence="2" key="1">
    <citation type="journal article" date="2023" name="Mol. Phylogenet. Evol.">
        <title>Genome-scale phylogeny and comparative genomics of the fungal order Sordariales.</title>
        <authorList>
            <person name="Hensen N."/>
            <person name="Bonometti L."/>
            <person name="Westerberg I."/>
            <person name="Brannstrom I.O."/>
            <person name="Guillou S."/>
            <person name="Cros-Aarteil S."/>
            <person name="Calhoun S."/>
            <person name="Haridas S."/>
            <person name="Kuo A."/>
            <person name="Mondo S."/>
            <person name="Pangilinan J."/>
            <person name="Riley R."/>
            <person name="LaButti K."/>
            <person name="Andreopoulos B."/>
            <person name="Lipzen A."/>
            <person name="Chen C."/>
            <person name="Yan M."/>
            <person name="Daum C."/>
            <person name="Ng V."/>
            <person name="Clum A."/>
            <person name="Steindorff A."/>
            <person name="Ohm R.A."/>
            <person name="Martin F."/>
            <person name="Silar P."/>
            <person name="Natvig D.O."/>
            <person name="Lalanne C."/>
            <person name="Gautier V."/>
            <person name="Ament-Velasquez S.L."/>
            <person name="Kruys A."/>
            <person name="Hutchinson M.I."/>
            <person name="Powell A.J."/>
            <person name="Barry K."/>
            <person name="Miller A.N."/>
            <person name="Grigoriev I.V."/>
            <person name="Debuchy R."/>
            <person name="Gladieux P."/>
            <person name="Hiltunen Thoren M."/>
            <person name="Johannesson H."/>
        </authorList>
    </citation>
    <scope>NUCLEOTIDE SEQUENCE</scope>
    <source>
        <strain evidence="2">CBS 626.80</strain>
    </source>
</reference>
<feature type="region of interest" description="Disordered" evidence="1">
    <location>
        <begin position="54"/>
        <end position="84"/>
    </location>
</feature>
<organism evidence="2 3">
    <name type="scientific">Pseudoneurospora amorphoporcata</name>
    <dbReference type="NCBI Taxonomy" id="241081"/>
    <lineage>
        <taxon>Eukaryota</taxon>
        <taxon>Fungi</taxon>
        <taxon>Dikarya</taxon>
        <taxon>Ascomycota</taxon>
        <taxon>Pezizomycotina</taxon>
        <taxon>Sordariomycetes</taxon>
        <taxon>Sordariomycetidae</taxon>
        <taxon>Sordariales</taxon>
        <taxon>Sordariaceae</taxon>
        <taxon>Pseudoneurospora</taxon>
    </lineage>
</organism>
<protein>
    <submittedName>
        <fullName evidence="2">Uncharacterized protein</fullName>
    </submittedName>
</protein>
<reference evidence="2" key="2">
    <citation type="submission" date="2023-06" db="EMBL/GenBank/DDBJ databases">
        <authorList>
            <consortium name="Lawrence Berkeley National Laboratory"/>
            <person name="Mondo S.J."/>
            <person name="Hensen N."/>
            <person name="Bonometti L."/>
            <person name="Westerberg I."/>
            <person name="Brannstrom I.O."/>
            <person name="Guillou S."/>
            <person name="Cros-Aarteil S."/>
            <person name="Calhoun S."/>
            <person name="Haridas S."/>
            <person name="Kuo A."/>
            <person name="Pangilinan J."/>
            <person name="Riley R."/>
            <person name="Labutti K."/>
            <person name="Andreopoulos B."/>
            <person name="Lipzen A."/>
            <person name="Chen C."/>
            <person name="Yanf M."/>
            <person name="Daum C."/>
            <person name="Ng V."/>
            <person name="Clum A."/>
            <person name="Steindorff A."/>
            <person name="Ohm R."/>
            <person name="Martin F."/>
            <person name="Silar P."/>
            <person name="Natvig D."/>
            <person name="Lalanne C."/>
            <person name="Gautier V."/>
            <person name="Ament-Velasquez S.L."/>
            <person name="Kruys A."/>
            <person name="Hutchinson M.I."/>
            <person name="Powell A.J."/>
            <person name="Barry K."/>
            <person name="Miller A.N."/>
            <person name="Grigoriev I.V."/>
            <person name="Debuchy R."/>
            <person name="Gladieux P."/>
            <person name="Thoren M.H."/>
            <person name="Johannesson H."/>
        </authorList>
    </citation>
    <scope>NUCLEOTIDE SEQUENCE</scope>
    <source>
        <strain evidence="2">CBS 626.80</strain>
    </source>
</reference>
<dbReference type="PANTHER" id="PTHR38167">
    <property type="entry name" value="C2H2-TYPE DOMAIN-CONTAINING PROTEIN"/>
    <property type="match status" value="1"/>
</dbReference>
<keyword evidence="3" id="KW-1185">Reference proteome</keyword>
<evidence type="ECO:0000256" key="1">
    <source>
        <dbReference type="SAM" id="MobiDB-lite"/>
    </source>
</evidence>
<proteinExistence type="predicted"/>
<dbReference type="PANTHER" id="PTHR38167:SF1">
    <property type="entry name" value="C2H2-TYPE DOMAIN-CONTAINING PROTEIN"/>
    <property type="match status" value="1"/>
</dbReference>